<gene>
    <name evidence="7" type="ORF">TSUD_418530</name>
</gene>
<keyword evidence="2 4" id="KW-0863">Zinc-finger</keyword>
<evidence type="ECO:0000313" key="7">
    <source>
        <dbReference type="EMBL" id="GAU10123.1"/>
    </source>
</evidence>
<name>A0A1B5Z7N7_TRISU</name>
<organism evidence="7 8">
    <name type="scientific">Trifolium subterraneum</name>
    <name type="common">Subterranean clover</name>
    <dbReference type="NCBI Taxonomy" id="3900"/>
    <lineage>
        <taxon>Eukaryota</taxon>
        <taxon>Viridiplantae</taxon>
        <taxon>Streptophyta</taxon>
        <taxon>Embryophyta</taxon>
        <taxon>Tracheophyta</taxon>
        <taxon>Spermatophyta</taxon>
        <taxon>Magnoliopsida</taxon>
        <taxon>eudicotyledons</taxon>
        <taxon>Gunneridae</taxon>
        <taxon>Pentapetalae</taxon>
        <taxon>rosids</taxon>
        <taxon>fabids</taxon>
        <taxon>Fabales</taxon>
        <taxon>Fabaceae</taxon>
        <taxon>Papilionoideae</taxon>
        <taxon>50 kb inversion clade</taxon>
        <taxon>NPAAA clade</taxon>
        <taxon>Hologalegina</taxon>
        <taxon>IRL clade</taxon>
        <taxon>Trifolieae</taxon>
        <taxon>Trifolium</taxon>
    </lineage>
</organism>
<dbReference type="PANTHER" id="PTHR32166:SF121">
    <property type="entry name" value="DUF659 DOMAIN-CONTAINING PROTEIN"/>
    <property type="match status" value="1"/>
</dbReference>
<sequence length="600" mass="67569">MSTSGSVAHSSQSAPPTQSVQSVSQETSLLQSTRRKTDPAWDYCTFTQVGEKKTYTCMFCQKVFKGGGIHRFKEHLAGEVGDAKPCLNVDADTRFRTGESLRETSTKKKRAAEIFDDEHPFGPNVVEVTDDDQPAVVPSSSRPPTKRAATSQTMSKGFFAPRTTSGAQPKIKSVLAGKKQVHEVDIVVATFFYENCIPINATNSRSYQRMIDAIGSLGSGYKEPNYHAMRTGLLCDMKKNVQLLVDSCRSHWVETGCTIMTDGWQDQKNRQLINFLVYCPIGISFIRSVDASDIVKDATNLCNLFVELVEFVGPKNVVHLVTDNAANYKAAGRMLHDKYPHIYWSPCAAHCLNLVLGDIGKMELVQSLAKRASLITKFVYNHGFLLAFLRKREGWTKIIRPGPTRFATTFIALKSIHKHQHDLTALVTSKTFVESRYYRDPKARDFVAVVLDSRFWNDVEIIVKIVAPLVCLLTIVDGDDRPSLGYVYDGMFRAKKAIKNIFMNKKSLYKPYTRIIKQRWDKHLRQQLHAAAYVLNPTFYYDKENLSQKPEVMAGFLDVLTTQVDGNRTKFLNEANLYRGKVGEFGKQLALDSINHMRPG</sequence>
<evidence type="ECO:0000256" key="3">
    <source>
        <dbReference type="ARBA" id="ARBA00022833"/>
    </source>
</evidence>
<dbReference type="InterPro" id="IPR007021">
    <property type="entry name" value="DUF659"/>
</dbReference>
<dbReference type="PROSITE" id="PS50808">
    <property type="entry name" value="ZF_BED"/>
    <property type="match status" value="1"/>
</dbReference>
<feature type="domain" description="BED-type" evidence="6">
    <location>
        <begin position="35"/>
        <end position="93"/>
    </location>
</feature>
<reference evidence="8" key="1">
    <citation type="journal article" date="2017" name="Front. Plant Sci.">
        <title>Climate Clever Clovers: New Paradigm to Reduce the Environmental Footprint of Ruminants by Breeding Low Methanogenic Forages Utilizing Haplotype Variation.</title>
        <authorList>
            <person name="Kaur P."/>
            <person name="Appels R."/>
            <person name="Bayer P.E."/>
            <person name="Keeble-Gagnere G."/>
            <person name="Wang J."/>
            <person name="Hirakawa H."/>
            <person name="Shirasawa K."/>
            <person name="Vercoe P."/>
            <person name="Stefanova K."/>
            <person name="Durmic Z."/>
            <person name="Nichols P."/>
            <person name="Revell C."/>
            <person name="Isobe S.N."/>
            <person name="Edwards D."/>
            <person name="Erskine W."/>
        </authorList>
    </citation>
    <scope>NUCLEOTIDE SEQUENCE [LARGE SCALE GENOMIC DNA]</scope>
    <source>
        <strain evidence="8">cv. Daliak</strain>
    </source>
</reference>
<keyword evidence="8" id="KW-1185">Reference proteome</keyword>
<dbReference type="Proteomes" id="UP000242715">
    <property type="component" value="Unassembled WGS sequence"/>
</dbReference>
<feature type="compositionally biased region" description="Low complexity" evidence="5">
    <location>
        <begin position="10"/>
        <end position="32"/>
    </location>
</feature>
<comment type="caution">
    <text evidence="7">The sequence shown here is derived from an EMBL/GenBank/DDBJ whole genome shotgun (WGS) entry which is preliminary data.</text>
</comment>
<evidence type="ECO:0000313" key="8">
    <source>
        <dbReference type="Proteomes" id="UP000242715"/>
    </source>
</evidence>
<feature type="region of interest" description="Disordered" evidence="5">
    <location>
        <begin position="1"/>
        <end position="33"/>
    </location>
</feature>
<evidence type="ECO:0000256" key="5">
    <source>
        <dbReference type="SAM" id="MobiDB-lite"/>
    </source>
</evidence>
<dbReference type="PANTHER" id="PTHR32166">
    <property type="entry name" value="OSJNBA0013A04.12 PROTEIN"/>
    <property type="match status" value="1"/>
</dbReference>
<dbReference type="Pfam" id="PF02892">
    <property type="entry name" value="zf-BED"/>
    <property type="match status" value="1"/>
</dbReference>
<feature type="region of interest" description="Disordered" evidence="5">
    <location>
        <begin position="131"/>
        <end position="152"/>
    </location>
</feature>
<evidence type="ECO:0000256" key="2">
    <source>
        <dbReference type="ARBA" id="ARBA00022771"/>
    </source>
</evidence>
<proteinExistence type="predicted"/>
<dbReference type="InterPro" id="IPR012337">
    <property type="entry name" value="RNaseH-like_sf"/>
</dbReference>
<evidence type="ECO:0000256" key="4">
    <source>
        <dbReference type="PROSITE-ProRule" id="PRU00027"/>
    </source>
</evidence>
<dbReference type="OrthoDB" id="1427832at2759"/>
<dbReference type="Pfam" id="PF04937">
    <property type="entry name" value="DUF659"/>
    <property type="match status" value="1"/>
</dbReference>
<dbReference type="GO" id="GO:0008270">
    <property type="term" value="F:zinc ion binding"/>
    <property type="evidence" value="ECO:0007669"/>
    <property type="project" value="UniProtKB-KW"/>
</dbReference>
<feature type="compositionally biased region" description="Polar residues" evidence="5">
    <location>
        <begin position="138"/>
        <end position="152"/>
    </location>
</feature>
<accession>A0A1B5Z7N7</accession>
<dbReference type="InterPro" id="IPR003656">
    <property type="entry name" value="Znf_BED"/>
</dbReference>
<dbReference type="AlphaFoldDB" id="A0A1B5Z7N7"/>
<protein>
    <recommendedName>
        <fullName evidence="6">BED-type domain-containing protein</fullName>
    </recommendedName>
</protein>
<evidence type="ECO:0000256" key="1">
    <source>
        <dbReference type="ARBA" id="ARBA00022723"/>
    </source>
</evidence>
<dbReference type="GO" id="GO:0003677">
    <property type="term" value="F:DNA binding"/>
    <property type="evidence" value="ECO:0007669"/>
    <property type="project" value="InterPro"/>
</dbReference>
<keyword evidence="3" id="KW-0862">Zinc</keyword>
<evidence type="ECO:0000259" key="6">
    <source>
        <dbReference type="PROSITE" id="PS50808"/>
    </source>
</evidence>
<dbReference type="EMBL" id="BCLP01042570">
    <property type="protein sequence ID" value="GAU10123.1"/>
    <property type="molecule type" value="Genomic_DNA"/>
</dbReference>
<keyword evidence="1" id="KW-0479">Metal-binding</keyword>
<dbReference type="SUPFAM" id="SSF53098">
    <property type="entry name" value="Ribonuclease H-like"/>
    <property type="match status" value="1"/>
</dbReference>